<dbReference type="AlphaFoldDB" id="A0A444QDF2"/>
<keyword evidence="2" id="KW-1185">Reference proteome</keyword>
<dbReference type="EMBL" id="RZNC01000002">
    <property type="protein sequence ID" value="RWZ64681.1"/>
    <property type="molecule type" value="Genomic_DNA"/>
</dbReference>
<dbReference type="RefSeq" id="WP_128498458.1">
    <property type="nucleotide sequence ID" value="NZ_RZNC01000002.1"/>
</dbReference>
<evidence type="ECO:0000313" key="2">
    <source>
        <dbReference type="Proteomes" id="UP000288603"/>
    </source>
</evidence>
<comment type="caution">
    <text evidence="1">The sequence shown here is derived from an EMBL/GenBank/DDBJ whole genome shotgun (WGS) entry which is preliminary data.</text>
</comment>
<protein>
    <submittedName>
        <fullName evidence="1">Uncharacterized protein</fullName>
    </submittedName>
</protein>
<gene>
    <name evidence="1" type="ORF">ELQ92_08055</name>
</gene>
<organism evidence="1 2">
    <name type="scientific">Labedella populi</name>
    <dbReference type="NCBI Taxonomy" id="2498850"/>
    <lineage>
        <taxon>Bacteria</taxon>
        <taxon>Bacillati</taxon>
        <taxon>Actinomycetota</taxon>
        <taxon>Actinomycetes</taxon>
        <taxon>Micrococcales</taxon>
        <taxon>Microbacteriaceae</taxon>
        <taxon>Labedella</taxon>
    </lineage>
</organism>
<sequence length="87" mass="9747">MTDLAFLSWRERHGGKTMDNERVAAHARSTIDVAGLFVNLDHFDAHKPSAYRAARRTFHKDRSACPATRSYSVRLAFLMTRGLVGGV</sequence>
<evidence type="ECO:0000313" key="1">
    <source>
        <dbReference type="EMBL" id="RWZ64681.1"/>
    </source>
</evidence>
<name>A0A444QDF2_9MICO</name>
<dbReference type="Proteomes" id="UP000288603">
    <property type="component" value="Unassembled WGS sequence"/>
</dbReference>
<proteinExistence type="predicted"/>
<reference evidence="1 2" key="1">
    <citation type="submission" date="2018-12" db="EMBL/GenBank/DDBJ databases">
        <authorList>
            <person name="Li F."/>
        </authorList>
    </citation>
    <scope>NUCLEOTIDE SEQUENCE [LARGE SCALE GENOMIC DNA]</scope>
    <source>
        <strain evidence="1 2">8H24J-4-2</strain>
    </source>
</reference>
<accession>A0A444QDF2</accession>